<keyword evidence="3" id="KW-0457">Lysine biosynthesis</keyword>
<dbReference type="GO" id="GO:0004753">
    <property type="term" value="F:saccharopine dehydrogenase activity"/>
    <property type="evidence" value="ECO:0007669"/>
    <property type="project" value="TreeGrafter"/>
</dbReference>
<sequence>MIIRRLTTTTSRRTGRRFLLTTTSSSKKVVVGIRREDPARIWERRCPITPDAVRQLVDGGVEVHVQPCERRVWGDAEFEKAGAQLRPALSDAHIIVGIKETPLDELVTAPMKDGPARTHFMFSHTAKGQVYNMPLLSRFLEGHPEGTGGLTPYPTLIDFENLTSSQTYKRTVGFGWYAGVAGVVESLCVMGGVWLEGGVAGGFLSLPRTAQHHDLAALRVSLRKVGAEIMEKGTPERVGPVVICVTGSGNVAQGCHDILKELPVEYVKAEDLPALVDDPATSLKKIYIVAPHSKDYFVRRDGYSGAWDREHYYANPGMYESVFASKIYPYTTLLLNGTGWAPGFPRLMSNEDLRNAPLDEKKRMQMRGAVVGDISCDIEGGLEFLTHSTTLCDPSFRFKVAPSTWGAAHKEVTMMAVDILPTALPLDASKTFSESFGPYLKRALGWYGVKGLESANSGEGGESGEMLDEAMRRATIARGGELINGHRWLEEGVEAWRKEVRGVSVASTSTEGGSAVSSVADAPPKKKVLMLGSGMVAGPAVEILAGRKDDVSLLIATNSTEEAQALTSKYSNVAYKLVDVTDPVAVGALVEECDLAISLLPVSFHPAIAELCVKHKKDLVTASYISPQMKEMHKAATDADVLLLNEIGLDPGIDHCSAIKLISEISASGQTIRSFSSFCGGLPAPDCKDAAAGLGYKFSWSPRGVLAAALNGARFKLGGKIHEIEPKDLLLKPFKSVPVLKDIKFEGLPNRDSLPYAATYGLGDISGDQLRTCLRGTLRYPGFSALMHRFKHLGLLSVDQPIILKDWTTLVSQSLAALKGLSESSAIQEVSALSTTQSDEATENLRSSLSWLGLLPSSRDIAEFPVLATSYPAVPKGPTLPIDLFSQLLAYKLKYGPTERDMVVLSHEVIASPTSSSSDPAEEEIHTSSMVVLGDPQGDSAMARSVGVPVAVAALKVLDGSVRAKGVQGPGVESALWKGVLEGTEEKGLRMVEGVVRREKLEGGKSVEDVLAEGV</sequence>
<gene>
    <name evidence="5" type="ORF">BDV98DRAFT_514373</name>
</gene>
<dbReference type="Gene3D" id="3.30.360.10">
    <property type="entry name" value="Dihydrodipicolinate Reductase, domain 2"/>
    <property type="match status" value="1"/>
</dbReference>
<dbReference type="Pfam" id="PF05222">
    <property type="entry name" value="AlaDh_PNT_N"/>
    <property type="match status" value="1"/>
</dbReference>
<reference evidence="5 6" key="1">
    <citation type="journal article" date="2019" name="Nat. Ecol. Evol.">
        <title>Megaphylogeny resolves global patterns of mushroom evolution.</title>
        <authorList>
            <person name="Varga T."/>
            <person name="Krizsan K."/>
            <person name="Foldi C."/>
            <person name="Dima B."/>
            <person name="Sanchez-Garcia M."/>
            <person name="Sanchez-Ramirez S."/>
            <person name="Szollosi G.J."/>
            <person name="Szarkandi J.G."/>
            <person name="Papp V."/>
            <person name="Albert L."/>
            <person name="Andreopoulos W."/>
            <person name="Angelini C."/>
            <person name="Antonin V."/>
            <person name="Barry K.W."/>
            <person name="Bougher N.L."/>
            <person name="Buchanan P."/>
            <person name="Buyck B."/>
            <person name="Bense V."/>
            <person name="Catcheside P."/>
            <person name="Chovatia M."/>
            <person name="Cooper J."/>
            <person name="Damon W."/>
            <person name="Desjardin D."/>
            <person name="Finy P."/>
            <person name="Geml J."/>
            <person name="Haridas S."/>
            <person name="Hughes K."/>
            <person name="Justo A."/>
            <person name="Karasinski D."/>
            <person name="Kautmanova I."/>
            <person name="Kiss B."/>
            <person name="Kocsube S."/>
            <person name="Kotiranta H."/>
            <person name="LaButti K.M."/>
            <person name="Lechner B.E."/>
            <person name="Liimatainen K."/>
            <person name="Lipzen A."/>
            <person name="Lukacs Z."/>
            <person name="Mihaltcheva S."/>
            <person name="Morgado L.N."/>
            <person name="Niskanen T."/>
            <person name="Noordeloos M.E."/>
            <person name="Ohm R.A."/>
            <person name="Ortiz-Santana B."/>
            <person name="Ovrebo C."/>
            <person name="Racz N."/>
            <person name="Riley R."/>
            <person name="Savchenko A."/>
            <person name="Shiryaev A."/>
            <person name="Soop K."/>
            <person name="Spirin V."/>
            <person name="Szebenyi C."/>
            <person name="Tomsovsky M."/>
            <person name="Tulloss R.E."/>
            <person name="Uehling J."/>
            <person name="Grigoriev I.V."/>
            <person name="Vagvolgyi C."/>
            <person name="Papp T."/>
            <person name="Martin F.M."/>
            <person name="Miettinen O."/>
            <person name="Hibbett D.S."/>
            <person name="Nagy L.G."/>
        </authorList>
    </citation>
    <scope>NUCLEOTIDE SEQUENCE [LARGE SCALE GENOMIC DNA]</scope>
    <source>
        <strain evidence="5 6">CBS 309.79</strain>
    </source>
</reference>
<dbReference type="Pfam" id="PF16653">
    <property type="entry name" value="Sacchrp_dh_C"/>
    <property type="match status" value="1"/>
</dbReference>
<dbReference type="SMART" id="SM01003">
    <property type="entry name" value="AlaDh_PNT_N"/>
    <property type="match status" value="1"/>
</dbReference>
<dbReference type="InterPro" id="IPR051168">
    <property type="entry name" value="AASS"/>
</dbReference>
<evidence type="ECO:0000256" key="3">
    <source>
        <dbReference type="ARBA" id="ARBA00023154"/>
    </source>
</evidence>
<dbReference type="STRING" id="1884261.A0A5C3Q7V9"/>
<dbReference type="InterPro" id="IPR007886">
    <property type="entry name" value="AlaDH/PNT_N"/>
</dbReference>
<evidence type="ECO:0000313" key="6">
    <source>
        <dbReference type="Proteomes" id="UP000305067"/>
    </source>
</evidence>
<dbReference type="Gene3D" id="3.40.50.720">
    <property type="entry name" value="NAD(P)-binding Rossmann-like Domain"/>
    <property type="match status" value="2"/>
</dbReference>
<dbReference type="PANTHER" id="PTHR11133:SF23">
    <property type="entry name" value="SACCHAROPINE DEHYDROGENASE [NAD(+), L-LYSINE-FORMING]"/>
    <property type="match status" value="1"/>
</dbReference>
<dbReference type="SUPFAM" id="SSF55347">
    <property type="entry name" value="Glyceraldehyde-3-phosphate dehydrogenase-like, C-terminal domain"/>
    <property type="match status" value="1"/>
</dbReference>
<dbReference type="InterPro" id="IPR036291">
    <property type="entry name" value="NAD(P)-bd_dom_sf"/>
</dbReference>
<dbReference type="InterPro" id="IPR005097">
    <property type="entry name" value="Sacchrp_dh_NADP-bd"/>
</dbReference>
<evidence type="ECO:0000313" key="5">
    <source>
        <dbReference type="EMBL" id="TFK97139.1"/>
    </source>
</evidence>
<keyword evidence="6" id="KW-1185">Reference proteome</keyword>
<keyword evidence="3" id="KW-0028">Amino-acid biosynthesis</keyword>
<evidence type="ECO:0000259" key="4">
    <source>
        <dbReference type="SMART" id="SM01003"/>
    </source>
</evidence>
<organism evidence="5 6">
    <name type="scientific">Pterulicium gracile</name>
    <dbReference type="NCBI Taxonomy" id="1884261"/>
    <lineage>
        <taxon>Eukaryota</taxon>
        <taxon>Fungi</taxon>
        <taxon>Dikarya</taxon>
        <taxon>Basidiomycota</taxon>
        <taxon>Agaricomycotina</taxon>
        <taxon>Agaricomycetes</taxon>
        <taxon>Agaricomycetidae</taxon>
        <taxon>Agaricales</taxon>
        <taxon>Pleurotineae</taxon>
        <taxon>Pterulaceae</taxon>
        <taxon>Pterulicium</taxon>
    </lineage>
</organism>
<dbReference type="GO" id="GO:0005737">
    <property type="term" value="C:cytoplasm"/>
    <property type="evidence" value="ECO:0007669"/>
    <property type="project" value="TreeGrafter"/>
</dbReference>
<dbReference type="InterPro" id="IPR032095">
    <property type="entry name" value="Sacchrp_dh-like_C"/>
</dbReference>
<dbReference type="Proteomes" id="UP000305067">
    <property type="component" value="Unassembled WGS sequence"/>
</dbReference>
<dbReference type="SUPFAM" id="SSF52283">
    <property type="entry name" value="Formate/glycerate dehydrogenase catalytic domain-like"/>
    <property type="match status" value="1"/>
</dbReference>
<dbReference type="AlphaFoldDB" id="A0A5C3Q7V9"/>
<dbReference type="OrthoDB" id="10059875at2759"/>
<dbReference type="PANTHER" id="PTHR11133">
    <property type="entry name" value="SACCHAROPINE DEHYDROGENASE"/>
    <property type="match status" value="1"/>
</dbReference>
<dbReference type="Gene3D" id="1.10.1870.10">
    <property type="entry name" value="Domain 3, Saccharopine reductase"/>
    <property type="match status" value="1"/>
</dbReference>
<evidence type="ECO:0000256" key="1">
    <source>
        <dbReference type="ARBA" id="ARBA00022857"/>
    </source>
</evidence>
<dbReference type="EMBL" id="ML178850">
    <property type="protein sequence ID" value="TFK97139.1"/>
    <property type="molecule type" value="Genomic_DNA"/>
</dbReference>
<dbReference type="SUPFAM" id="SSF51735">
    <property type="entry name" value="NAD(P)-binding Rossmann-fold domains"/>
    <property type="match status" value="1"/>
</dbReference>
<keyword evidence="2" id="KW-0560">Oxidoreductase</keyword>
<dbReference type="FunFam" id="3.40.50.720:FF:000072">
    <property type="entry name" value="Saccharopine dehydrogenase [NADP(+), L-glutamate-forming]"/>
    <property type="match status" value="1"/>
</dbReference>
<keyword evidence="1" id="KW-0521">NADP</keyword>
<feature type="domain" description="Alanine dehydrogenase/pyridine nucleotide transhydrogenase N-terminal" evidence="4">
    <location>
        <begin position="32"/>
        <end position="181"/>
    </location>
</feature>
<proteinExistence type="predicted"/>
<accession>A0A5C3Q7V9</accession>
<dbReference type="GO" id="GO:0019878">
    <property type="term" value="P:lysine biosynthetic process via aminoadipic acid"/>
    <property type="evidence" value="ECO:0007669"/>
    <property type="project" value="TreeGrafter"/>
</dbReference>
<evidence type="ECO:0000256" key="2">
    <source>
        <dbReference type="ARBA" id="ARBA00023002"/>
    </source>
</evidence>
<dbReference type="Pfam" id="PF03435">
    <property type="entry name" value="Sacchrp_dh_NADP"/>
    <property type="match status" value="1"/>
</dbReference>
<protein>
    <submittedName>
        <fullName evidence="5">Saccharopine dehydrogenase-domain-containing protein</fullName>
    </submittedName>
</protein>
<name>A0A5C3Q7V9_9AGAR</name>